<proteinExistence type="inferred from homology"/>
<comment type="subcellular location">
    <subcellularLocation>
        <location evidence="1">Membrane</location>
        <topology evidence="1">Peripheral membrane protein</topology>
    </subcellularLocation>
</comment>
<dbReference type="PANTHER" id="PTHR46195">
    <property type="entry name" value="HEAVY METAL-ASSOCIATED ISOPRENYLATED PLANT PROTEIN 7"/>
    <property type="match status" value="1"/>
</dbReference>
<dbReference type="CDD" id="cd00371">
    <property type="entry name" value="HMA"/>
    <property type="match status" value="1"/>
</dbReference>
<dbReference type="InterPro" id="IPR036163">
    <property type="entry name" value="HMA_dom_sf"/>
</dbReference>
<keyword evidence="4" id="KW-0636">Prenylation</keyword>
<evidence type="ECO:0000256" key="1">
    <source>
        <dbReference type="ARBA" id="ARBA00004170"/>
    </source>
</evidence>
<keyword evidence="3" id="KW-0479">Metal-binding</keyword>
<evidence type="ECO:0000256" key="4">
    <source>
        <dbReference type="ARBA" id="ARBA00023289"/>
    </source>
</evidence>
<evidence type="ECO:0000313" key="7">
    <source>
        <dbReference type="Proteomes" id="UP000231279"/>
    </source>
</evidence>
<dbReference type="InterPro" id="IPR006121">
    <property type="entry name" value="HMA_dom"/>
</dbReference>
<evidence type="ECO:0000256" key="5">
    <source>
        <dbReference type="ARBA" id="ARBA00024045"/>
    </source>
</evidence>
<dbReference type="GO" id="GO:0009626">
    <property type="term" value="P:plant-type hypersensitive response"/>
    <property type="evidence" value="ECO:0007669"/>
    <property type="project" value="UniProtKB-KW"/>
</dbReference>
<dbReference type="GO" id="GO:0016020">
    <property type="term" value="C:membrane"/>
    <property type="evidence" value="ECO:0007669"/>
    <property type="project" value="UniProtKB-SubCell"/>
</dbReference>
<dbReference type="STRING" id="429701.A0A2G9HDC0"/>
<evidence type="ECO:0000256" key="3">
    <source>
        <dbReference type="ARBA" id="ARBA00022723"/>
    </source>
</evidence>
<dbReference type="EMBL" id="NKXS01002058">
    <property type="protein sequence ID" value="PIN15506.1"/>
    <property type="molecule type" value="Genomic_DNA"/>
</dbReference>
<accession>A0A2G9HDC0</accession>
<reference evidence="7" key="1">
    <citation type="journal article" date="2018" name="Gigascience">
        <title>Genome assembly of the Pink Ipe (Handroanthus impetiginosus, Bignoniaceae), a highly valued, ecologically keystone Neotropical timber forest tree.</title>
        <authorList>
            <person name="Silva-Junior O.B."/>
            <person name="Grattapaglia D."/>
            <person name="Novaes E."/>
            <person name="Collevatti R.G."/>
        </authorList>
    </citation>
    <scope>NUCLEOTIDE SEQUENCE [LARGE SCALE GENOMIC DNA]</scope>
    <source>
        <strain evidence="7">cv. UFG-1</strain>
    </source>
</reference>
<organism evidence="6 7">
    <name type="scientific">Handroanthus impetiginosus</name>
    <dbReference type="NCBI Taxonomy" id="429701"/>
    <lineage>
        <taxon>Eukaryota</taxon>
        <taxon>Viridiplantae</taxon>
        <taxon>Streptophyta</taxon>
        <taxon>Embryophyta</taxon>
        <taxon>Tracheophyta</taxon>
        <taxon>Spermatophyta</taxon>
        <taxon>Magnoliopsida</taxon>
        <taxon>eudicotyledons</taxon>
        <taxon>Gunneridae</taxon>
        <taxon>Pentapetalae</taxon>
        <taxon>asterids</taxon>
        <taxon>lamiids</taxon>
        <taxon>Lamiales</taxon>
        <taxon>Bignoniaceae</taxon>
        <taxon>Crescentiina</taxon>
        <taxon>Tabebuia alliance</taxon>
        <taxon>Handroanthus</taxon>
    </lineage>
</organism>
<dbReference type="PANTHER" id="PTHR46195:SF18">
    <property type="entry name" value="SUPEROXIDE DISMUTASE 1 COPPER CHAPERONE-LIKE PROTEIN"/>
    <property type="match status" value="1"/>
</dbReference>
<dbReference type="Gene3D" id="3.30.70.100">
    <property type="match status" value="1"/>
</dbReference>
<evidence type="ECO:0000256" key="2">
    <source>
        <dbReference type="ARBA" id="ARBA00022481"/>
    </source>
</evidence>
<dbReference type="OrthoDB" id="1927097at2759"/>
<gene>
    <name evidence="6" type="ORF">CDL12_11860</name>
</gene>
<dbReference type="GO" id="GO:0046872">
    <property type="term" value="F:metal ion binding"/>
    <property type="evidence" value="ECO:0007669"/>
    <property type="project" value="UniProtKB-KW"/>
</dbReference>
<comment type="similarity">
    <text evidence="5">Belongs to the HIPP family.</text>
</comment>
<keyword evidence="7" id="KW-1185">Reference proteome</keyword>
<dbReference type="InterPro" id="IPR044577">
    <property type="entry name" value="HIPP4/7/8/17/18/19"/>
</dbReference>
<dbReference type="AlphaFoldDB" id="A0A2G9HDC0"/>
<dbReference type="Proteomes" id="UP000231279">
    <property type="component" value="Unassembled WGS sequence"/>
</dbReference>
<comment type="caution">
    <text evidence="6">The sequence shown here is derived from an EMBL/GenBank/DDBJ whole genome shotgun (WGS) entry which is preliminary data.</text>
</comment>
<keyword evidence="2" id="KW-0488">Methylation</keyword>
<keyword evidence="4" id="KW-0449">Lipoprotein</keyword>
<name>A0A2G9HDC0_9LAMI</name>
<protein>
    <submittedName>
        <fullName evidence="6">Copper chaperone</fullName>
    </submittedName>
</protein>
<dbReference type="SUPFAM" id="SSF55008">
    <property type="entry name" value="HMA, heavy metal-associated domain"/>
    <property type="match status" value="1"/>
</dbReference>
<sequence>MHCDACERGIAKAISDMKGFFISFFSCSFLPSFNGVEKFMTDMKNHKVVITGRIDAQKVLKKLKKKTGKRVELLVVDEDCEKEEKEESKEQVMDDSWLVRYYEDGEIHMMFSDENANSCFIM</sequence>
<evidence type="ECO:0000313" key="6">
    <source>
        <dbReference type="EMBL" id="PIN15506.1"/>
    </source>
</evidence>